<proteinExistence type="predicted"/>
<feature type="domain" description="Carboxymuconolactone decarboxylase-like" evidence="1">
    <location>
        <begin position="228"/>
        <end position="289"/>
    </location>
</feature>
<organism evidence="2 3">
    <name type="scientific">Cedecea lapagei</name>
    <dbReference type="NCBI Taxonomy" id="158823"/>
    <lineage>
        <taxon>Bacteria</taxon>
        <taxon>Pseudomonadati</taxon>
        <taxon>Pseudomonadota</taxon>
        <taxon>Gammaproteobacteria</taxon>
        <taxon>Enterobacterales</taxon>
        <taxon>Enterobacteriaceae</taxon>
        <taxon>Cedecea</taxon>
    </lineage>
</organism>
<reference evidence="2 3" key="1">
    <citation type="submission" date="2018-12" db="EMBL/GenBank/DDBJ databases">
        <authorList>
            <consortium name="Pathogen Informatics"/>
        </authorList>
    </citation>
    <scope>NUCLEOTIDE SEQUENCE [LARGE SCALE GENOMIC DNA]</scope>
    <source>
        <strain evidence="2 3">NCTC11466</strain>
    </source>
</reference>
<dbReference type="KEGG" id="clap:NCTC11466_02164"/>
<dbReference type="InterPro" id="IPR004675">
    <property type="entry name" value="AhpD_core"/>
</dbReference>
<dbReference type="InterPro" id="IPR003779">
    <property type="entry name" value="CMD-like"/>
</dbReference>
<dbReference type="NCBIfam" id="TIGR04030">
    <property type="entry name" value="perox_Avi_7169"/>
    <property type="match status" value="1"/>
</dbReference>
<name>A0A3S4IE23_9ENTR</name>
<dbReference type="NCBIfam" id="TIGR00778">
    <property type="entry name" value="ahpD_dom"/>
    <property type="match status" value="1"/>
</dbReference>
<dbReference type="Proteomes" id="UP000274122">
    <property type="component" value="Chromosome"/>
</dbReference>
<protein>
    <submittedName>
        <fullName evidence="2">Uncharacterized protein conserved in bacteria</fullName>
    </submittedName>
</protein>
<dbReference type="InterPro" id="IPR023923">
    <property type="entry name" value="AhpD_Avi7169"/>
</dbReference>
<dbReference type="Pfam" id="PF02627">
    <property type="entry name" value="CMD"/>
    <property type="match status" value="1"/>
</dbReference>
<dbReference type="NCBIfam" id="TIGR01926">
    <property type="entry name" value="peroxid_rel"/>
    <property type="match status" value="1"/>
</dbReference>
<dbReference type="GO" id="GO:0051920">
    <property type="term" value="F:peroxiredoxin activity"/>
    <property type="evidence" value="ECO:0007669"/>
    <property type="project" value="InterPro"/>
</dbReference>
<dbReference type="AlphaFoldDB" id="A0A3S4IE23"/>
<dbReference type="OrthoDB" id="3667834at2"/>
<accession>A0A3S4IE23</accession>
<sequence length="363" mass="39881">MSQQDLLNQLAEIIPGTSLAEAREIRKAATSHAQGSYEALFGELSTSGLTLAERLHLARHVAEWHEDARLISHYEQSVAGKAVSERFSQLLNHAEKLSFQPVQAGPQDVKSLIQAGFSEEEIVTLSQIIGFVAFQSRLLRGLRLIGSKPVDGEQVRIPPAGEWHRQPQTHSGKPAPQAFTQAELHWEPWIAALPYAEYSPDQQETLKRFGHQDSDYFRLLGRNLPALEQRTLTDKGIFYTPGGLPRAERELAATVASKVNGCIYCASVHARKASQLSKNNEAIERLLAIEPGSALSDGQSPRWQAEINFSAALSATPASASAQQIAALRELGASELELLDLVQSTAFFAWANRLMLTLGEPYN</sequence>
<evidence type="ECO:0000313" key="3">
    <source>
        <dbReference type="Proteomes" id="UP000274122"/>
    </source>
</evidence>
<dbReference type="SUPFAM" id="SSF69118">
    <property type="entry name" value="AhpD-like"/>
    <property type="match status" value="2"/>
</dbReference>
<evidence type="ECO:0000259" key="1">
    <source>
        <dbReference type="Pfam" id="PF02627"/>
    </source>
</evidence>
<dbReference type="Gene3D" id="1.20.1290.10">
    <property type="entry name" value="AhpD-like"/>
    <property type="match status" value="2"/>
</dbReference>
<dbReference type="InterPro" id="IPR029032">
    <property type="entry name" value="AhpD-like"/>
</dbReference>
<dbReference type="EMBL" id="LR134201">
    <property type="protein sequence ID" value="VEB97436.1"/>
    <property type="molecule type" value="Genomic_DNA"/>
</dbReference>
<keyword evidence="3" id="KW-1185">Reference proteome</keyword>
<evidence type="ECO:0000313" key="2">
    <source>
        <dbReference type="EMBL" id="VEB97436.1"/>
    </source>
</evidence>
<gene>
    <name evidence="2" type="ORF">NCTC11466_02164</name>
</gene>
<dbReference type="PANTHER" id="PTHR35446:SF2">
    <property type="entry name" value="CARBOXYMUCONOLACTONE DECARBOXYLASE-LIKE DOMAIN-CONTAINING PROTEIN"/>
    <property type="match status" value="1"/>
</dbReference>
<dbReference type="PANTHER" id="PTHR35446">
    <property type="entry name" value="SI:CH211-175M2.5"/>
    <property type="match status" value="1"/>
</dbReference>
<dbReference type="InterPro" id="IPR010195">
    <property type="entry name" value="Uncharacterised_peroxidase-rel"/>
</dbReference>